<evidence type="ECO:0000259" key="1">
    <source>
        <dbReference type="Pfam" id="PF09995"/>
    </source>
</evidence>
<accession>A0AB74UD86</accession>
<organism evidence="2">
    <name type="scientific">Salinicola endophyticus</name>
    <dbReference type="NCBI Taxonomy" id="1949083"/>
    <lineage>
        <taxon>Bacteria</taxon>
        <taxon>Pseudomonadati</taxon>
        <taxon>Pseudomonadota</taxon>
        <taxon>Gammaproteobacteria</taxon>
        <taxon>Oceanospirillales</taxon>
        <taxon>Halomonadaceae</taxon>
        <taxon>Salinicola</taxon>
    </lineage>
</organism>
<name>A0AB74UD86_9GAMM</name>
<dbReference type="GO" id="GO:0016491">
    <property type="term" value="F:oxidoreductase activity"/>
    <property type="evidence" value="ECO:0007669"/>
    <property type="project" value="InterPro"/>
</dbReference>
<gene>
    <name evidence="2" type="ORF">ABV408_18965</name>
</gene>
<dbReference type="AlphaFoldDB" id="A0AB74UD86"/>
<dbReference type="PANTHER" id="PTHR36151">
    <property type="entry name" value="BLR2777 PROTEIN"/>
    <property type="match status" value="1"/>
</dbReference>
<sequence length="300" mass="33626">MTQRFTPLRDAIEKRISHLTGRTLGGVDYTQPKGDPGLFGPDTVAWRVHGDFTSMMCGGISALLLQMLHPLALAGVWDHSNFRHDMIGRLRRTSQFIAVTTFGSHDDAERLLERVRRVHAGVEGTTADGRAYAASDPALLTWVHVAEMSRFLAAHLRYRNPRLSLAEQDRYFAETARVAEALGATQVPTSRAAVDAYFEHKRRYLVCDARTREVTEILLHALPPSPLVKPVGALFMRAGIDLLPPWAATLLSLELAAPERRAVRGGIRTLAPMMRWAVRNGSYRRAMERMQAREQARQPR</sequence>
<dbReference type="Pfam" id="PF09995">
    <property type="entry name" value="MPAB_Lcp_cat"/>
    <property type="match status" value="1"/>
</dbReference>
<reference evidence="2" key="1">
    <citation type="submission" date="2024-06" db="EMBL/GenBank/DDBJ databases">
        <title>Complete genome of Salinicola endophyticus HNIBRBA4755.</title>
        <authorList>
            <person name="Shin S.Y."/>
            <person name="Kang H."/>
            <person name="Song J."/>
        </authorList>
    </citation>
    <scope>NUCLEOTIDE SEQUENCE</scope>
    <source>
        <strain evidence="2">HNIBRBA4755</strain>
    </source>
</reference>
<protein>
    <submittedName>
        <fullName evidence="2">Oxygenase MpaB family protein</fullName>
    </submittedName>
</protein>
<dbReference type="RefSeq" id="WP_353980429.1">
    <property type="nucleotide sequence ID" value="NZ_CP159578.1"/>
</dbReference>
<proteinExistence type="predicted"/>
<feature type="domain" description="ER-bound oxygenase mpaB/mpaB'/Rubber oxygenase catalytic" evidence="1">
    <location>
        <begin position="46"/>
        <end position="276"/>
    </location>
</feature>
<dbReference type="InterPro" id="IPR018713">
    <property type="entry name" value="MPAB/Lcp_cat_dom"/>
</dbReference>
<dbReference type="EMBL" id="CP159578">
    <property type="protein sequence ID" value="XCJ79499.1"/>
    <property type="molecule type" value="Genomic_DNA"/>
</dbReference>
<dbReference type="PANTHER" id="PTHR36151:SF3">
    <property type="entry name" value="ER-BOUND OXYGENASE MPAB_MPAB'_RUBBER OXYGENASE CATALYTIC DOMAIN-CONTAINING PROTEIN"/>
    <property type="match status" value="1"/>
</dbReference>
<evidence type="ECO:0000313" key="2">
    <source>
        <dbReference type="EMBL" id="XCJ79499.1"/>
    </source>
</evidence>